<evidence type="ECO:0000256" key="5">
    <source>
        <dbReference type="ARBA" id="ARBA00023136"/>
    </source>
</evidence>
<evidence type="ECO:0000259" key="8">
    <source>
        <dbReference type="PROSITE" id="PS50156"/>
    </source>
</evidence>
<dbReference type="AlphaFoldDB" id="A0A183DXK6"/>
<evidence type="ECO:0000256" key="7">
    <source>
        <dbReference type="SAM" id="Phobius"/>
    </source>
</evidence>
<dbReference type="EMBL" id="UYRT01080229">
    <property type="protein sequence ID" value="VDN22317.1"/>
    <property type="molecule type" value="Genomic_DNA"/>
</dbReference>
<dbReference type="PANTHER" id="PTHR10796">
    <property type="entry name" value="PATCHED-RELATED"/>
    <property type="match status" value="1"/>
</dbReference>
<keyword evidence="6" id="KW-0325">Glycoprotein</keyword>
<name>A0A183DXK6_9BILA</name>
<dbReference type="Pfam" id="PF02460">
    <property type="entry name" value="Patched"/>
    <property type="match status" value="1"/>
</dbReference>
<proteinExistence type="inferred from homology"/>
<evidence type="ECO:0000256" key="2">
    <source>
        <dbReference type="ARBA" id="ARBA00005585"/>
    </source>
</evidence>
<dbReference type="Proteomes" id="UP000271098">
    <property type="component" value="Unassembled WGS sequence"/>
</dbReference>
<evidence type="ECO:0000256" key="4">
    <source>
        <dbReference type="ARBA" id="ARBA00022989"/>
    </source>
</evidence>
<feature type="transmembrane region" description="Helical" evidence="7">
    <location>
        <begin position="448"/>
        <end position="475"/>
    </location>
</feature>
<sequence>MIHAWQRVSRECRRHPTKDDCVAYRLAEVLNDTGPAILISALTNILADAVGTFTETMQKKFQLTFYSAIMCISGHFEVKSEAGHQNKHSIEIGNEKKANATSCCGQDPCEFRGHMKGGCTAFLEGYVRLITNVIFALFVFCIWVLFIAASIFGITRLKIELTPEKLFFQDSPIIETNNLLQEYQIPQHTMAQFYVNNPGNLSDPRRLQLLDQMVFELEHMKGSWGPEGTNYFMRDFIDTSDTTNGAILLRDSDLPAFLNWPEYEKWRGFVIFNETTGSLQKFFFTTAYYGENLKEWPERGVLLSKWRAIIDRYREFNVSVYMDDGLFLDLIENMPTDAWQSALELNNLDGYISGIIGLVNLMGIDLEPIMMAAMLISMGFSVDIPAHVAYHYNSAGAGVDRRLTVAEKLRICFASVALPALQASASTSLCVLGLLFIPLYMAQVFVRMMVLCIFLCVVHGLVIIPSMLVLIDVVLRLVRRPRTRTVVAPATSS</sequence>
<dbReference type="InterPro" id="IPR003392">
    <property type="entry name" value="PTHD_SSD"/>
</dbReference>
<dbReference type="GO" id="GO:0006897">
    <property type="term" value="P:endocytosis"/>
    <property type="evidence" value="ECO:0007669"/>
    <property type="project" value="TreeGrafter"/>
</dbReference>
<accession>A0A183DXK6</accession>
<evidence type="ECO:0000256" key="1">
    <source>
        <dbReference type="ARBA" id="ARBA00004141"/>
    </source>
</evidence>
<comment type="subcellular location">
    <subcellularLocation>
        <location evidence="1">Membrane</location>
        <topology evidence="1">Multi-pass membrane protein</topology>
    </subcellularLocation>
</comment>
<organism evidence="11">
    <name type="scientific">Gongylonema pulchrum</name>
    <dbReference type="NCBI Taxonomy" id="637853"/>
    <lineage>
        <taxon>Eukaryota</taxon>
        <taxon>Metazoa</taxon>
        <taxon>Ecdysozoa</taxon>
        <taxon>Nematoda</taxon>
        <taxon>Chromadorea</taxon>
        <taxon>Rhabditida</taxon>
        <taxon>Spirurina</taxon>
        <taxon>Spiruromorpha</taxon>
        <taxon>Spiruroidea</taxon>
        <taxon>Gongylonematidae</taxon>
        <taxon>Gongylonema</taxon>
    </lineage>
</organism>
<dbReference type="GO" id="GO:0018996">
    <property type="term" value="P:molting cycle, collagen and cuticulin-based cuticle"/>
    <property type="evidence" value="ECO:0007669"/>
    <property type="project" value="TreeGrafter"/>
</dbReference>
<dbReference type="WBParaSite" id="GPUH_0001346201-mRNA-1">
    <property type="protein sequence ID" value="GPUH_0001346201-mRNA-1"/>
    <property type="gene ID" value="GPUH_0001346201"/>
</dbReference>
<keyword evidence="10" id="KW-1185">Reference proteome</keyword>
<feature type="transmembrane region" description="Helical" evidence="7">
    <location>
        <begin position="133"/>
        <end position="155"/>
    </location>
</feature>
<keyword evidence="3 7" id="KW-0812">Transmembrane</keyword>
<dbReference type="InterPro" id="IPR051697">
    <property type="entry name" value="Patched_domain-protein"/>
</dbReference>
<evidence type="ECO:0000313" key="11">
    <source>
        <dbReference type="WBParaSite" id="GPUH_0001346201-mRNA-1"/>
    </source>
</evidence>
<dbReference type="OrthoDB" id="6510177at2759"/>
<dbReference type="Gene3D" id="1.20.1640.10">
    <property type="entry name" value="Multidrug efflux transporter AcrB transmembrane domain"/>
    <property type="match status" value="1"/>
</dbReference>
<gene>
    <name evidence="9" type="ORF">GPUH_LOCUS13447</name>
</gene>
<feature type="domain" description="SSD" evidence="8">
    <location>
        <begin position="1"/>
        <end position="72"/>
    </location>
</feature>
<evidence type="ECO:0000313" key="9">
    <source>
        <dbReference type="EMBL" id="VDN22317.1"/>
    </source>
</evidence>
<comment type="similarity">
    <text evidence="2">Belongs to the patched family.</text>
</comment>
<reference evidence="11" key="1">
    <citation type="submission" date="2016-06" db="UniProtKB">
        <authorList>
            <consortium name="WormBaseParasite"/>
        </authorList>
    </citation>
    <scope>IDENTIFICATION</scope>
</reference>
<evidence type="ECO:0000313" key="10">
    <source>
        <dbReference type="Proteomes" id="UP000271098"/>
    </source>
</evidence>
<dbReference type="PANTHER" id="PTHR10796:SF88">
    <property type="entry name" value="SSD DOMAIN-CONTAINING PROTEIN"/>
    <property type="match status" value="1"/>
</dbReference>
<dbReference type="PROSITE" id="PS50156">
    <property type="entry name" value="SSD"/>
    <property type="match status" value="1"/>
</dbReference>
<keyword evidence="4 7" id="KW-1133">Transmembrane helix</keyword>
<reference evidence="9 10" key="2">
    <citation type="submission" date="2018-11" db="EMBL/GenBank/DDBJ databases">
        <authorList>
            <consortium name="Pathogen Informatics"/>
        </authorList>
    </citation>
    <scope>NUCLEOTIDE SEQUENCE [LARGE SCALE GENOMIC DNA]</scope>
</reference>
<dbReference type="GO" id="GO:0030659">
    <property type="term" value="C:cytoplasmic vesicle membrane"/>
    <property type="evidence" value="ECO:0007669"/>
    <property type="project" value="TreeGrafter"/>
</dbReference>
<dbReference type="InterPro" id="IPR000731">
    <property type="entry name" value="SSD"/>
</dbReference>
<keyword evidence="5 7" id="KW-0472">Membrane</keyword>
<evidence type="ECO:0000256" key="3">
    <source>
        <dbReference type="ARBA" id="ARBA00022692"/>
    </source>
</evidence>
<dbReference type="GO" id="GO:0005886">
    <property type="term" value="C:plasma membrane"/>
    <property type="evidence" value="ECO:0007669"/>
    <property type="project" value="TreeGrafter"/>
</dbReference>
<feature type="transmembrane region" description="Helical" evidence="7">
    <location>
        <begin position="411"/>
        <end position="442"/>
    </location>
</feature>
<evidence type="ECO:0000256" key="6">
    <source>
        <dbReference type="ARBA" id="ARBA00023180"/>
    </source>
</evidence>
<dbReference type="SUPFAM" id="SSF82866">
    <property type="entry name" value="Multidrug efflux transporter AcrB transmembrane domain"/>
    <property type="match status" value="1"/>
</dbReference>
<protein>
    <submittedName>
        <fullName evidence="11">SSD domain-containing protein</fullName>
    </submittedName>
</protein>